<evidence type="ECO:0000259" key="5">
    <source>
        <dbReference type="Pfam" id="PF00535"/>
    </source>
</evidence>
<keyword evidence="3 6" id="KW-0808">Transferase</keyword>
<dbReference type="Pfam" id="PF00535">
    <property type="entry name" value="Glycos_transf_2"/>
    <property type="match status" value="1"/>
</dbReference>
<evidence type="ECO:0000256" key="1">
    <source>
        <dbReference type="ARBA" id="ARBA00006739"/>
    </source>
</evidence>
<sequence length="308" mass="32889">MATDSRTTVVVISRNRREQLLHTLSRLTELPERPPVIVVDNASTDATAEAVARQYPEVTLLTPGRNLGAVGRNLGVRHARTPYVAFSDDDSWWEPGALTAAEDLFDGHPRLGLLAARTTVGPEAVDDPLNNVLAKSPLGMAPDLPGPQVLGFLACAAVARRSAFLQAGGYHPVLFFGGEETLLAYDLAARGWGVCHCPDVVAVHCPTGGPRNGRSAVMLRNAALTAWLRRPLPVALRRTGALAAEARSDPPAREALRQVLRRLPMALRARRLLPSAVETAARRLDLEGAAPAAGPVKPAVRPAARSPR</sequence>
<reference evidence="6 7" key="1">
    <citation type="submission" date="2024-06" db="EMBL/GenBank/DDBJ databases">
        <title>The Natural Products Discovery Center: Release of the First 8490 Sequenced Strains for Exploring Actinobacteria Biosynthetic Diversity.</title>
        <authorList>
            <person name="Kalkreuter E."/>
            <person name="Kautsar S.A."/>
            <person name="Yang D."/>
            <person name="Bader C.D."/>
            <person name="Teijaro C.N."/>
            <person name="Fluegel L."/>
            <person name="Davis C.M."/>
            <person name="Simpson J.R."/>
            <person name="Lauterbach L."/>
            <person name="Steele A.D."/>
            <person name="Gui C."/>
            <person name="Meng S."/>
            <person name="Li G."/>
            <person name="Viehrig K."/>
            <person name="Ye F."/>
            <person name="Su P."/>
            <person name="Kiefer A.F."/>
            <person name="Nichols A."/>
            <person name="Cepeda A.J."/>
            <person name="Yan W."/>
            <person name="Fan B."/>
            <person name="Jiang Y."/>
            <person name="Adhikari A."/>
            <person name="Zheng C.-J."/>
            <person name="Schuster L."/>
            <person name="Cowan T.M."/>
            <person name="Smanski M.J."/>
            <person name="Chevrette M.G."/>
            <person name="De Carvalho L.P.S."/>
            <person name="Shen B."/>
        </authorList>
    </citation>
    <scope>NUCLEOTIDE SEQUENCE [LARGE SCALE GENOMIC DNA]</scope>
    <source>
        <strain evidence="6 7">NPDC049344</strain>
    </source>
</reference>
<dbReference type="PANTHER" id="PTHR43685">
    <property type="entry name" value="GLYCOSYLTRANSFERASE"/>
    <property type="match status" value="1"/>
</dbReference>
<evidence type="ECO:0000313" key="6">
    <source>
        <dbReference type="EMBL" id="MEV4685718.1"/>
    </source>
</evidence>
<evidence type="ECO:0000256" key="2">
    <source>
        <dbReference type="ARBA" id="ARBA00022676"/>
    </source>
</evidence>
<keyword evidence="7" id="KW-1185">Reference proteome</keyword>
<dbReference type="InterPro" id="IPR050834">
    <property type="entry name" value="Glycosyltransf_2"/>
</dbReference>
<feature type="domain" description="Glycosyltransferase 2-like" evidence="5">
    <location>
        <begin position="8"/>
        <end position="164"/>
    </location>
</feature>
<dbReference type="CDD" id="cd04186">
    <property type="entry name" value="GT_2_like_c"/>
    <property type="match status" value="1"/>
</dbReference>
<dbReference type="SUPFAM" id="SSF53448">
    <property type="entry name" value="Nucleotide-diphospho-sugar transferases"/>
    <property type="match status" value="1"/>
</dbReference>
<dbReference type="Gene3D" id="3.90.550.10">
    <property type="entry name" value="Spore Coat Polysaccharide Biosynthesis Protein SpsA, Chain A"/>
    <property type="match status" value="1"/>
</dbReference>
<proteinExistence type="inferred from homology"/>
<evidence type="ECO:0000256" key="4">
    <source>
        <dbReference type="SAM" id="MobiDB-lite"/>
    </source>
</evidence>
<accession>A0ABV3I4G5</accession>
<keyword evidence="2 6" id="KW-0328">Glycosyltransferase</keyword>
<dbReference type="Proteomes" id="UP001552521">
    <property type="component" value="Unassembled WGS sequence"/>
</dbReference>
<evidence type="ECO:0000313" key="7">
    <source>
        <dbReference type="Proteomes" id="UP001552521"/>
    </source>
</evidence>
<dbReference type="EMBL" id="JBFAQK010000095">
    <property type="protein sequence ID" value="MEV4685718.1"/>
    <property type="molecule type" value="Genomic_DNA"/>
</dbReference>
<name>A0ABV3I4G5_9ACTN</name>
<comment type="similarity">
    <text evidence="1">Belongs to the glycosyltransferase 2 family.</text>
</comment>
<dbReference type="RefSeq" id="WP_364601468.1">
    <property type="nucleotide sequence ID" value="NZ_JBFAQK010000095.1"/>
</dbReference>
<dbReference type="GO" id="GO:0016757">
    <property type="term" value="F:glycosyltransferase activity"/>
    <property type="evidence" value="ECO:0007669"/>
    <property type="project" value="UniProtKB-KW"/>
</dbReference>
<comment type="caution">
    <text evidence="6">The sequence shown here is derived from an EMBL/GenBank/DDBJ whole genome shotgun (WGS) entry which is preliminary data.</text>
</comment>
<feature type="compositionally biased region" description="Low complexity" evidence="4">
    <location>
        <begin position="288"/>
        <end position="308"/>
    </location>
</feature>
<dbReference type="InterPro" id="IPR029044">
    <property type="entry name" value="Nucleotide-diphossugar_trans"/>
</dbReference>
<organism evidence="6 7">
    <name type="scientific">Streptomyces kurssanovii</name>
    <dbReference type="NCBI Taxonomy" id="67312"/>
    <lineage>
        <taxon>Bacteria</taxon>
        <taxon>Bacillati</taxon>
        <taxon>Actinomycetota</taxon>
        <taxon>Actinomycetes</taxon>
        <taxon>Kitasatosporales</taxon>
        <taxon>Streptomycetaceae</taxon>
        <taxon>Streptomyces</taxon>
    </lineage>
</organism>
<feature type="region of interest" description="Disordered" evidence="4">
    <location>
        <begin position="287"/>
        <end position="308"/>
    </location>
</feature>
<evidence type="ECO:0000256" key="3">
    <source>
        <dbReference type="ARBA" id="ARBA00022679"/>
    </source>
</evidence>
<dbReference type="InterPro" id="IPR001173">
    <property type="entry name" value="Glyco_trans_2-like"/>
</dbReference>
<dbReference type="EC" id="2.4.-.-" evidence="6"/>
<gene>
    <name evidence="6" type="ORF">AB0K36_33675</name>
</gene>
<protein>
    <submittedName>
        <fullName evidence="6">Glycosyltransferase family 2 protein</fullName>
        <ecNumber evidence="6">2.4.-.-</ecNumber>
    </submittedName>
</protein>
<dbReference type="PANTHER" id="PTHR43685:SF5">
    <property type="entry name" value="GLYCOSYLTRANSFERASE EPSE-RELATED"/>
    <property type="match status" value="1"/>
</dbReference>